<dbReference type="Gene3D" id="1.10.443.10">
    <property type="entry name" value="Intergrase catalytic core"/>
    <property type="match status" value="1"/>
</dbReference>
<evidence type="ECO:0000313" key="13">
    <source>
        <dbReference type="Proteomes" id="UP000094784"/>
    </source>
</evidence>
<dbReference type="InterPro" id="IPR050090">
    <property type="entry name" value="Tyrosine_recombinase_XerCD"/>
</dbReference>
<feature type="domain" description="Core-binding (CB)" evidence="11">
    <location>
        <begin position="4"/>
        <end position="108"/>
    </location>
</feature>
<dbReference type="Proteomes" id="UP000094784">
    <property type="component" value="Unassembled WGS sequence"/>
</dbReference>
<dbReference type="PANTHER" id="PTHR30349:SF77">
    <property type="entry name" value="TYROSINE RECOMBINASE XERC"/>
    <property type="match status" value="1"/>
</dbReference>
<evidence type="ECO:0000259" key="10">
    <source>
        <dbReference type="PROSITE" id="PS51898"/>
    </source>
</evidence>
<dbReference type="InterPro" id="IPR011010">
    <property type="entry name" value="DNA_brk_join_enz"/>
</dbReference>
<keyword evidence="4" id="KW-0159">Chromosome partition</keyword>
<dbReference type="InterPro" id="IPR013762">
    <property type="entry name" value="Integrase-like_cat_sf"/>
</dbReference>
<keyword evidence="6 9" id="KW-0238">DNA-binding</keyword>
<evidence type="ECO:0000256" key="9">
    <source>
        <dbReference type="PROSITE-ProRule" id="PRU01248"/>
    </source>
</evidence>
<reference evidence="12 13" key="1">
    <citation type="submission" date="2016-09" db="EMBL/GenBank/DDBJ databases">
        <title>Draft genome sequence of the soil isolate, Lysinibacillus fusiformis M5, a potential hypoxanthine producer.</title>
        <authorList>
            <person name="Gallegos-Monterrosa R."/>
            <person name="Maroti G."/>
            <person name="Balint B."/>
            <person name="Kovacs A.T."/>
        </authorList>
    </citation>
    <scope>NUCLEOTIDE SEQUENCE [LARGE SCALE GENOMIC DNA]</scope>
    <source>
        <strain evidence="12 13">M5</strain>
    </source>
</reference>
<proteinExistence type="predicted"/>
<evidence type="ECO:0000313" key="12">
    <source>
        <dbReference type="EMBL" id="ODV57723.1"/>
    </source>
</evidence>
<evidence type="ECO:0000256" key="2">
    <source>
        <dbReference type="ARBA" id="ARBA00022490"/>
    </source>
</evidence>
<evidence type="ECO:0000256" key="5">
    <source>
        <dbReference type="ARBA" id="ARBA00022908"/>
    </source>
</evidence>
<dbReference type="InterPro" id="IPR004107">
    <property type="entry name" value="Integrase_SAM-like_N"/>
</dbReference>
<evidence type="ECO:0000256" key="3">
    <source>
        <dbReference type="ARBA" id="ARBA00022618"/>
    </source>
</evidence>
<dbReference type="AlphaFoldDB" id="A0A1E4RB80"/>
<accession>A0A1E4RB80</accession>
<keyword evidence="8" id="KW-0131">Cell cycle</keyword>
<dbReference type="Pfam" id="PF02899">
    <property type="entry name" value="Phage_int_SAM_1"/>
    <property type="match status" value="1"/>
</dbReference>
<feature type="domain" description="Tyr recombinase" evidence="10">
    <location>
        <begin position="130"/>
        <end position="310"/>
    </location>
</feature>
<protein>
    <submittedName>
        <fullName evidence="12">Recombinase XerC</fullName>
    </submittedName>
</protein>
<dbReference type="InterPro" id="IPR010998">
    <property type="entry name" value="Integrase_recombinase_N"/>
</dbReference>
<dbReference type="GO" id="GO:0007059">
    <property type="term" value="P:chromosome segregation"/>
    <property type="evidence" value="ECO:0007669"/>
    <property type="project" value="UniProtKB-KW"/>
</dbReference>
<evidence type="ECO:0000256" key="1">
    <source>
        <dbReference type="ARBA" id="ARBA00004496"/>
    </source>
</evidence>
<comment type="subcellular location">
    <subcellularLocation>
        <location evidence="1">Cytoplasm</location>
    </subcellularLocation>
</comment>
<dbReference type="InterPro" id="IPR002104">
    <property type="entry name" value="Integrase_catalytic"/>
</dbReference>
<evidence type="ECO:0000259" key="11">
    <source>
        <dbReference type="PROSITE" id="PS51900"/>
    </source>
</evidence>
<dbReference type="GO" id="GO:0015074">
    <property type="term" value="P:DNA integration"/>
    <property type="evidence" value="ECO:0007669"/>
    <property type="project" value="UniProtKB-KW"/>
</dbReference>
<keyword evidence="5" id="KW-0229">DNA integration</keyword>
<keyword evidence="2" id="KW-0963">Cytoplasm</keyword>
<dbReference type="OrthoDB" id="9801717at2"/>
<evidence type="ECO:0000256" key="6">
    <source>
        <dbReference type="ARBA" id="ARBA00023125"/>
    </source>
</evidence>
<dbReference type="GO" id="GO:0005737">
    <property type="term" value="C:cytoplasm"/>
    <property type="evidence" value="ECO:0007669"/>
    <property type="project" value="UniProtKB-SubCell"/>
</dbReference>
<evidence type="ECO:0000256" key="8">
    <source>
        <dbReference type="ARBA" id="ARBA00023306"/>
    </source>
</evidence>
<evidence type="ECO:0000256" key="4">
    <source>
        <dbReference type="ARBA" id="ARBA00022829"/>
    </source>
</evidence>
<dbReference type="SUPFAM" id="SSF56349">
    <property type="entry name" value="DNA breaking-rejoining enzymes"/>
    <property type="match status" value="1"/>
</dbReference>
<dbReference type="Pfam" id="PF00589">
    <property type="entry name" value="Phage_integrase"/>
    <property type="match status" value="1"/>
</dbReference>
<dbReference type="GO" id="GO:0051301">
    <property type="term" value="P:cell division"/>
    <property type="evidence" value="ECO:0007669"/>
    <property type="project" value="UniProtKB-KW"/>
</dbReference>
<keyword evidence="3" id="KW-0132">Cell division</keyword>
<organism evidence="12 13">
    <name type="scientific">Lysinibacillus fusiformis</name>
    <dbReference type="NCBI Taxonomy" id="28031"/>
    <lineage>
        <taxon>Bacteria</taxon>
        <taxon>Bacillati</taxon>
        <taxon>Bacillota</taxon>
        <taxon>Bacilli</taxon>
        <taxon>Bacillales</taxon>
        <taxon>Bacillaceae</taxon>
        <taxon>Lysinibacillus</taxon>
    </lineage>
</organism>
<gene>
    <name evidence="12" type="ORF">BG258_10815</name>
</gene>
<dbReference type="PROSITE" id="PS51898">
    <property type="entry name" value="TYR_RECOMBINASE"/>
    <property type="match status" value="1"/>
</dbReference>
<dbReference type="PROSITE" id="PS51900">
    <property type="entry name" value="CB"/>
    <property type="match status" value="1"/>
</dbReference>
<dbReference type="Gene3D" id="1.10.150.130">
    <property type="match status" value="1"/>
</dbReference>
<dbReference type="EMBL" id="MECQ01000001">
    <property type="protein sequence ID" value="ODV57723.1"/>
    <property type="molecule type" value="Genomic_DNA"/>
</dbReference>
<sequence>MQKSKQPKIMKDFLVYLTTIKGKSQRTRKEYEYDLTLFFRFHTAVQEELDLDNLAAINIATITIDEIRDITLEDLYYFMEYCEVQRGNSAASRARKVATLKSFFKYLKGKRRLIEENPAEELETPKIGRKRPIYMNFQEATQFIDGIPANQASPRNYCMMMFFLNLGIRVTELCQLNITSIQGRHLTVVGKGNKERTVYLNDSCMQALADYENSGKTPYKGNGDEPLFVSQKGTRFTRQTVAKIVKRINQQSGLQKERLTPHKLRHTSATMMYKAGADIRSLQHILGHSSVATTQIYTHIEDEQLQQVLENNPFNMVHKR</sequence>
<evidence type="ECO:0000256" key="7">
    <source>
        <dbReference type="ARBA" id="ARBA00023172"/>
    </source>
</evidence>
<name>A0A1E4RB80_9BACI</name>
<dbReference type="RefSeq" id="WP_069483350.1">
    <property type="nucleotide sequence ID" value="NZ_KV766182.1"/>
</dbReference>
<dbReference type="PANTHER" id="PTHR30349">
    <property type="entry name" value="PHAGE INTEGRASE-RELATED"/>
    <property type="match status" value="1"/>
</dbReference>
<keyword evidence="7" id="KW-0233">DNA recombination</keyword>
<dbReference type="InterPro" id="IPR044068">
    <property type="entry name" value="CB"/>
</dbReference>
<dbReference type="GO" id="GO:0003677">
    <property type="term" value="F:DNA binding"/>
    <property type="evidence" value="ECO:0007669"/>
    <property type="project" value="UniProtKB-UniRule"/>
</dbReference>
<comment type="caution">
    <text evidence="12">The sequence shown here is derived from an EMBL/GenBank/DDBJ whole genome shotgun (WGS) entry which is preliminary data.</text>
</comment>
<dbReference type="GO" id="GO:0006310">
    <property type="term" value="P:DNA recombination"/>
    <property type="evidence" value="ECO:0007669"/>
    <property type="project" value="UniProtKB-KW"/>
</dbReference>